<gene>
    <name evidence="1" type="ORF">N2J37_30845</name>
</gene>
<reference evidence="1" key="1">
    <citation type="submission" date="2022-09" db="EMBL/GenBank/DDBJ databases">
        <title>Multidrug resistance Raoultella ornithinolytica Strain MQB_Silv_108.</title>
        <authorList>
            <person name="Quintela-Baluja M."/>
        </authorList>
    </citation>
    <scope>NUCLEOTIDE SEQUENCE</scope>
    <source>
        <strain evidence="1">MQB_Silv_108</strain>
        <plasmid evidence="1">pCol_Silv108.2</plasmid>
    </source>
</reference>
<evidence type="ECO:0000313" key="1">
    <source>
        <dbReference type="EMBL" id="UXE41645.1"/>
    </source>
</evidence>
<evidence type="ECO:0000313" key="2">
    <source>
        <dbReference type="Proteomes" id="UP001064206"/>
    </source>
</evidence>
<accession>A0A9Q9JNJ7</accession>
<dbReference type="RefSeq" id="WP_008321410.1">
    <property type="nucleotide sequence ID" value="NZ_CP104458.1"/>
</dbReference>
<keyword evidence="1" id="KW-0614">Plasmid</keyword>
<geneLocation type="plasmid" evidence="1 2">
    <name>pCol_Silv108.2</name>
</geneLocation>
<dbReference type="EMBL" id="CP104458">
    <property type="protein sequence ID" value="UXE41645.1"/>
    <property type="molecule type" value="Genomic_DNA"/>
</dbReference>
<protein>
    <submittedName>
        <fullName evidence="1">Uncharacterized protein</fullName>
    </submittedName>
</protein>
<dbReference type="AlphaFoldDB" id="A0A9Q9JNJ7"/>
<dbReference type="Proteomes" id="UP001064206">
    <property type="component" value="Plasmid pCol_Silv108.2"/>
</dbReference>
<name>A0A9Q9JNJ7_RAOOR</name>
<proteinExistence type="predicted"/>
<organism evidence="1 2">
    <name type="scientific">Raoultella ornithinolytica</name>
    <name type="common">Klebsiella ornithinolytica</name>
    <dbReference type="NCBI Taxonomy" id="54291"/>
    <lineage>
        <taxon>Bacteria</taxon>
        <taxon>Pseudomonadati</taxon>
        <taxon>Pseudomonadota</taxon>
        <taxon>Gammaproteobacteria</taxon>
        <taxon>Enterobacterales</taxon>
        <taxon>Enterobacteriaceae</taxon>
        <taxon>Klebsiella/Raoultella group</taxon>
        <taxon>Raoultella</taxon>
    </lineage>
</organism>
<sequence>MEKQYTNELTAEILAGMDQSPFTPEQLAAMSDEARALIEEQEAFCHAHPVTTIYRLAVAGCLTRRGGTGDEFNPNPEEGHKIRLENGLWVSVLTEGCTVTYPDGTQARIL</sequence>